<sequence length="828" mass="93496">MSAIIETCSVCEQVIRSSRVRSNGRIFHEDCFICSNCKCQLDSFYFKNGKLYCDPCEVELFAKKCDKCKLPIQTTIVSARGRSFHSECFSCVICLEIMKGSFFYIAGQFICDGCDSKGLQPTPLAQVPTSPVQSPPQQHQPPQQPQASASTTPPMSPIINSNGVQIIAGSMTPIGNTSQTNLLQQQPQQPQQPQQLQQPQINSTTYDRTNVEIPGASIVLSGIPSNSTNVIYVVGQNSSLPQFNHIPNDQVSPLNGSNGISYNQSPQNYSPPQTPPIQQQQQQQQQPPYVHQPQQHQPPHLQHLQQMPQNYRGSGNFTLSPSGHMTVPQQQQFTRNTGDFLPNHLQHQQYPQQQYQNLQPTYQQPPYPQQQQQQYQPQPNYLQPQRNTGDFLQQQNYSPQLSQRNTGDFIPPQQQQMYSQYNQQQQQQPIQPVHPMMQPPQQQQLPPQQQQQHLLQVSPSPSPSTSQRNTGDSVRSYTSSQASSNQSSQPSSPSISLKTDNPIPQLTSLKLGHDPLVEKYIPKIQGKTLQELLKYNSFDDILNEVLKNKIQVHNKIAKEEVEFGEVMASGASGKVHRGRWRGRNVAIKVYSADNICFSREEFDREVSIMTLLDNDNFATFYGANCENPKYLFHLTELISHGSLRDNLLNKDVQLTYSQQLQVALDIASAMKYLHSLGVIHRDLKSGNVLLTDDLRGKVIDFGTSRAIDLSKQMTLNLGTSCWMAPEVFRNQPYTELCDVYSFGIVLWEIYNRKDPYDGVNSWSIPIMVTKGERPQIPAECPADYAKLMKACWEDKPKKRPKFKEIHATLLKMCGNTTLGKKKGLFSSK</sequence>
<feature type="compositionally biased region" description="Low complexity" evidence="9">
    <location>
        <begin position="276"/>
        <end position="309"/>
    </location>
</feature>
<keyword evidence="5" id="KW-0418">Kinase</keyword>
<dbReference type="InterPro" id="IPR008271">
    <property type="entry name" value="Ser/Thr_kinase_AS"/>
</dbReference>
<feature type="region of interest" description="Disordered" evidence="9">
    <location>
        <begin position="359"/>
        <end position="386"/>
    </location>
</feature>
<dbReference type="SMART" id="SM00220">
    <property type="entry name" value="S_TKc"/>
    <property type="match status" value="1"/>
</dbReference>
<keyword evidence="6 8" id="KW-0862">Zinc</keyword>
<feature type="compositionally biased region" description="Polar residues" evidence="9">
    <location>
        <begin position="244"/>
        <end position="270"/>
    </location>
</feature>
<dbReference type="Pfam" id="PF07714">
    <property type="entry name" value="PK_Tyr_Ser-Thr"/>
    <property type="match status" value="1"/>
</dbReference>
<dbReference type="CDD" id="cd08368">
    <property type="entry name" value="LIM"/>
    <property type="match status" value="2"/>
</dbReference>
<keyword evidence="7" id="KW-0067">ATP-binding</keyword>
<dbReference type="SMART" id="SM00132">
    <property type="entry name" value="LIM"/>
    <property type="match status" value="2"/>
</dbReference>
<dbReference type="OMA" id="QRICDGQ"/>
<dbReference type="GO" id="GO:0046872">
    <property type="term" value="F:metal ion binding"/>
    <property type="evidence" value="ECO:0007669"/>
    <property type="project" value="UniProtKB-KW"/>
</dbReference>
<dbReference type="InterPro" id="IPR001781">
    <property type="entry name" value="Znf_LIM"/>
</dbReference>
<evidence type="ECO:0000259" key="11">
    <source>
        <dbReference type="PROSITE" id="PS50023"/>
    </source>
</evidence>
<dbReference type="STRING" id="361077.A0A151ZJC4"/>
<keyword evidence="8" id="KW-0440">LIM domain</keyword>
<proteinExistence type="inferred from homology"/>
<feature type="region of interest" description="Disordered" evidence="9">
    <location>
        <begin position="244"/>
        <end position="329"/>
    </location>
</feature>
<feature type="compositionally biased region" description="Low complexity" evidence="9">
    <location>
        <begin position="182"/>
        <end position="200"/>
    </location>
</feature>
<dbReference type="PANTHER" id="PTHR44329">
    <property type="entry name" value="SERINE/THREONINE-PROTEIN KINASE TNNI3K-RELATED"/>
    <property type="match status" value="1"/>
</dbReference>
<accession>A0A151ZJC4</accession>
<evidence type="ECO:0000256" key="8">
    <source>
        <dbReference type="PROSITE-ProRule" id="PRU00125"/>
    </source>
</evidence>
<dbReference type="PANTHER" id="PTHR44329:SF298">
    <property type="entry name" value="MIXED LINEAGE KINASE DOMAIN-LIKE PROTEIN"/>
    <property type="match status" value="1"/>
</dbReference>
<evidence type="ECO:0000256" key="1">
    <source>
        <dbReference type="ARBA" id="ARBA00005843"/>
    </source>
</evidence>
<feature type="region of interest" description="Disordered" evidence="9">
    <location>
        <begin position="175"/>
        <end position="201"/>
    </location>
</feature>
<dbReference type="AlphaFoldDB" id="A0A151ZJC4"/>
<evidence type="ECO:0000256" key="9">
    <source>
        <dbReference type="SAM" id="MobiDB-lite"/>
    </source>
</evidence>
<dbReference type="SUPFAM" id="SSF57716">
    <property type="entry name" value="Glucocorticoid receptor-like (DNA-binding domain)"/>
    <property type="match status" value="1"/>
</dbReference>
<feature type="domain" description="Protein kinase" evidence="10">
    <location>
        <begin position="561"/>
        <end position="809"/>
    </location>
</feature>
<comment type="caution">
    <text evidence="12">The sequence shown here is derived from an EMBL/GenBank/DDBJ whole genome shotgun (WGS) entry which is preliminary data.</text>
</comment>
<keyword evidence="4" id="KW-0547">Nucleotide-binding</keyword>
<evidence type="ECO:0000256" key="2">
    <source>
        <dbReference type="ARBA" id="ARBA00022679"/>
    </source>
</evidence>
<protein>
    <submittedName>
        <fullName evidence="12">LIM-type zinc finger-containing protein</fullName>
    </submittedName>
</protein>
<feature type="region of interest" description="Disordered" evidence="9">
    <location>
        <begin position="417"/>
        <end position="501"/>
    </location>
</feature>
<dbReference type="GO" id="GO:0004674">
    <property type="term" value="F:protein serine/threonine kinase activity"/>
    <property type="evidence" value="ECO:0007669"/>
    <property type="project" value="TreeGrafter"/>
</dbReference>
<feature type="compositionally biased region" description="Low complexity" evidence="9">
    <location>
        <begin position="369"/>
        <end position="385"/>
    </location>
</feature>
<dbReference type="GO" id="GO:0005524">
    <property type="term" value="F:ATP binding"/>
    <property type="evidence" value="ECO:0007669"/>
    <property type="project" value="UniProtKB-KW"/>
</dbReference>
<dbReference type="Gene3D" id="2.10.110.10">
    <property type="entry name" value="Cysteine Rich Protein"/>
    <property type="match status" value="2"/>
</dbReference>
<dbReference type="EMBL" id="LODT01000022">
    <property type="protein sequence ID" value="KYQ94083.1"/>
    <property type="molecule type" value="Genomic_DNA"/>
</dbReference>
<dbReference type="PROSITE" id="PS50011">
    <property type="entry name" value="PROTEIN_KINASE_DOM"/>
    <property type="match status" value="1"/>
</dbReference>
<dbReference type="OrthoDB" id="1840988at2759"/>
<dbReference type="InterPro" id="IPR011009">
    <property type="entry name" value="Kinase-like_dom_sf"/>
</dbReference>
<evidence type="ECO:0000256" key="7">
    <source>
        <dbReference type="ARBA" id="ARBA00022840"/>
    </source>
</evidence>
<feature type="compositionally biased region" description="Low complexity" evidence="9">
    <location>
        <begin position="125"/>
        <end position="137"/>
    </location>
</feature>
<name>A0A151ZJC4_TIELA</name>
<comment type="similarity">
    <text evidence="1">Belongs to the protein kinase superfamily. TKL Ser/Thr protein kinase family.</text>
</comment>
<feature type="compositionally biased region" description="Polar residues" evidence="9">
    <location>
        <begin position="311"/>
        <end position="329"/>
    </location>
</feature>
<dbReference type="InterPro" id="IPR051681">
    <property type="entry name" value="Ser/Thr_Kinases-Pseudokinases"/>
</dbReference>
<dbReference type="PROSITE" id="PS00108">
    <property type="entry name" value="PROTEIN_KINASE_ST"/>
    <property type="match status" value="1"/>
</dbReference>
<dbReference type="PROSITE" id="PS00478">
    <property type="entry name" value="LIM_DOMAIN_1"/>
    <property type="match status" value="2"/>
</dbReference>
<keyword evidence="2" id="KW-0808">Transferase</keyword>
<keyword evidence="3 8" id="KW-0479">Metal-binding</keyword>
<feature type="domain" description="LIM zinc-binding" evidence="11">
    <location>
        <begin position="6"/>
        <end position="63"/>
    </location>
</feature>
<feature type="compositionally biased region" description="Low complexity" evidence="9">
    <location>
        <begin position="476"/>
        <end position="496"/>
    </location>
</feature>
<gene>
    <name evidence="12" type="ORF">DLAC_04363</name>
</gene>
<evidence type="ECO:0000256" key="3">
    <source>
        <dbReference type="ARBA" id="ARBA00022723"/>
    </source>
</evidence>
<evidence type="ECO:0000313" key="12">
    <source>
        <dbReference type="EMBL" id="KYQ94083.1"/>
    </source>
</evidence>
<evidence type="ECO:0000256" key="5">
    <source>
        <dbReference type="ARBA" id="ARBA00022777"/>
    </source>
</evidence>
<evidence type="ECO:0000259" key="10">
    <source>
        <dbReference type="PROSITE" id="PS50011"/>
    </source>
</evidence>
<dbReference type="PRINTS" id="PR00109">
    <property type="entry name" value="TYRKINASE"/>
</dbReference>
<dbReference type="Proteomes" id="UP000076078">
    <property type="component" value="Unassembled WGS sequence"/>
</dbReference>
<keyword evidence="13" id="KW-1185">Reference proteome</keyword>
<feature type="region of interest" description="Disordered" evidence="9">
    <location>
        <begin position="125"/>
        <end position="161"/>
    </location>
</feature>
<feature type="domain" description="LIM zinc-binding" evidence="11">
    <location>
        <begin position="64"/>
        <end position="121"/>
    </location>
</feature>
<evidence type="ECO:0000313" key="13">
    <source>
        <dbReference type="Proteomes" id="UP000076078"/>
    </source>
</evidence>
<dbReference type="SUPFAM" id="SSF56112">
    <property type="entry name" value="Protein kinase-like (PK-like)"/>
    <property type="match status" value="1"/>
</dbReference>
<dbReference type="Pfam" id="PF00412">
    <property type="entry name" value="LIM"/>
    <property type="match status" value="2"/>
</dbReference>
<organism evidence="12 13">
    <name type="scientific">Tieghemostelium lacteum</name>
    <name type="common">Slime mold</name>
    <name type="synonym">Dictyostelium lacteum</name>
    <dbReference type="NCBI Taxonomy" id="361077"/>
    <lineage>
        <taxon>Eukaryota</taxon>
        <taxon>Amoebozoa</taxon>
        <taxon>Evosea</taxon>
        <taxon>Eumycetozoa</taxon>
        <taxon>Dictyostelia</taxon>
        <taxon>Dictyosteliales</taxon>
        <taxon>Raperosteliaceae</taxon>
        <taxon>Tieghemostelium</taxon>
    </lineage>
</organism>
<dbReference type="InParanoid" id="A0A151ZJC4"/>
<evidence type="ECO:0000256" key="6">
    <source>
        <dbReference type="ARBA" id="ARBA00022833"/>
    </source>
</evidence>
<dbReference type="PROSITE" id="PS50023">
    <property type="entry name" value="LIM_DOMAIN_2"/>
    <property type="match status" value="2"/>
</dbReference>
<dbReference type="InterPro" id="IPR001245">
    <property type="entry name" value="Ser-Thr/Tyr_kinase_cat_dom"/>
</dbReference>
<dbReference type="InterPro" id="IPR000719">
    <property type="entry name" value="Prot_kinase_dom"/>
</dbReference>
<dbReference type="Gene3D" id="3.30.200.20">
    <property type="entry name" value="Phosphorylase Kinase, domain 1"/>
    <property type="match status" value="1"/>
</dbReference>
<reference evidence="12 13" key="1">
    <citation type="submission" date="2015-12" db="EMBL/GenBank/DDBJ databases">
        <title>Dictyostelia acquired genes for synthesis and detection of signals that induce cell-type specialization by lateral gene transfer from prokaryotes.</title>
        <authorList>
            <person name="Gloeckner G."/>
            <person name="Schaap P."/>
        </authorList>
    </citation>
    <scope>NUCLEOTIDE SEQUENCE [LARGE SCALE GENOMIC DNA]</scope>
    <source>
        <strain evidence="12 13">TK</strain>
    </source>
</reference>
<feature type="compositionally biased region" description="Low complexity" evidence="9">
    <location>
        <begin position="417"/>
        <end position="467"/>
    </location>
</feature>
<evidence type="ECO:0000256" key="4">
    <source>
        <dbReference type="ARBA" id="ARBA00022741"/>
    </source>
</evidence>
<dbReference type="CDD" id="cd13999">
    <property type="entry name" value="STKc_MAP3K-like"/>
    <property type="match status" value="1"/>
</dbReference>
<dbReference type="Gene3D" id="1.10.510.10">
    <property type="entry name" value="Transferase(Phosphotransferase) domain 1"/>
    <property type="match status" value="1"/>
</dbReference>